<dbReference type="AlphaFoldDB" id="A0A5Q4ZIJ9"/>
<keyword evidence="2" id="KW-1185">Reference proteome</keyword>
<reference evidence="1 2" key="1">
    <citation type="submission" date="2019-08" db="EMBL/GenBank/DDBJ databases">
        <authorList>
            <person name="Herpell B J."/>
        </authorList>
    </citation>
    <scope>NUCLEOTIDE SEQUENCE [LARGE SCALE GENOMIC DNA]</scope>
    <source>
        <strain evidence="2">Msb3</strain>
        <plasmid evidence="1 2">pIII</plasmid>
    </source>
</reference>
<dbReference type="Proteomes" id="UP000325811">
    <property type="component" value="Plasmid pIII"/>
</dbReference>
<dbReference type="KEGG" id="pdio:PDMSB3_0064.4"/>
<sequence length="92" mass="10342">MNRMLQTKEQLQPATGYCIETRAVALSNGYFPGLVLERTFIQRHVVEGVTFLEFQNASGVRHVIDVATIERIVPLGRMAQRGDALRTSEIQP</sequence>
<name>A0A5Q4ZIJ9_9BURK</name>
<evidence type="ECO:0000313" key="2">
    <source>
        <dbReference type="Proteomes" id="UP000325811"/>
    </source>
</evidence>
<keyword evidence="1" id="KW-0614">Plasmid</keyword>
<accession>A0A5Q4ZIJ9</accession>
<gene>
    <name evidence="1" type="ORF">PDMSB3_0064</name>
</gene>
<proteinExistence type="predicted"/>
<geneLocation type="plasmid" evidence="1 2">
    <name>pIII</name>
</geneLocation>
<evidence type="ECO:0000313" key="1">
    <source>
        <dbReference type="EMBL" id="VVD31287.1"/>
    </source>
</evidence>
<organism evidence="1 2">
    <name type="scientific">Paraburkholderia dioscoreae</name>
    <dbReference type="NCBI Taxonomy" id="2604047"/>
    <lineage>
        <taxon>Bacteria</taxon>
        <taxon>Pseudomonadati</taxon>
        <taxon>Pseudomonadota</taxon>
        <taxon>Betaproteobacteria</taxon>
        <taxon>Burkholderiales</taxon>
        <taxon>Burkholderiaceae</taxon>
        <taxon>Paraburkholderia</taxon>
    </lineage>
</organism>
<protein>
    <submittedName>
        <fullName evidence="1">Uncharacterized protein</fullName>
    </submittedName>
</protein>
<dbReference type="EMBL" id="LR699557">
    <property type="protein sequence ID" value="VVD31287.1"/>
    <property type="molecule type" value="Genomic_DNA"/>
</dbReference>